<dbReference type="Gene3D" id="3.40.50.2300">
    <property type="match status" value="2"/>
</dbReference>
<evidence type="ECO:0000256" key="3">
    <source>
        <dbReference type="ARBA" id="ARBA00023163"/>
    </source>
</evidence>
<evidence type="ECO:0000256" key="1">
    <source>
        <dbReference type="ARBA" id="ARBA00023015"/>
    </source>
</evidence>
<keyword evidence="2 5" id="KW-0238">DNA-binding</keyword>
<evidence type="ECO:0000313" key="5">
    <source>
        <dbReference type="EMBL" id="WZL76099.1"/>
    </source>
</evidence>
<dbReference type="PANTHER" id="PTHR30146:SF154">
    <property type="entry name" value="TRANSCRIPTION REGULATOR, MEMBER OF GALR FAMILY"/>
    <property type="match status" value="1"/>
</dbReference>
<reference evidence="5 6" key="1">
    <citation type="submission" date="2023-03" db="EMBL/GenBank/DDBJ databases">
        <title>Novel Species.</title>
        <authorList>
            <person name="Ma S."/>
        </authorList>
    </citation>
    <scope>NUCLEOTIDE SEQUENCE [LARGE SCALE GENOMIC DNA]</scope>
    <source>
        <strain evidence="5 6">B11</strain>
    </source>
</reference>
<feature type="domain" description="HTH lacI-type" evidence="4">
    <location>
        <begin position="1"/>
        <end position="36"/>
    </location>
</feature>
<dbReference type="SMART" id="SM00354">
    <property type="entry name" value="HTH_LACI"/>
    <property type="match status" value="1"/>
</dbReference>
<gene>
    <name evidence="5" type="ORF">QBE54_11080</name>
</gene>
<keyword evidence="3" id="KW-0804">Transcription</keyword>
<name>A0ABZ2YE40_9BACT</name>
<dbReference type="Pfam" id="PF00356">
    <property type="entry name" value="LacI"/>
    <property type="match status" value="1"/>
</dbReference>
<proteinExistence type="predicted"/>
<dbReference type="EMBL" id="CP121689">
    <property type="protein sequence ID" value="WZL76099.1"/>
    <property type="molecule type" value="Genomic_DNA"/>
</dbReference>
<dbReference type="Gene3D" id="1.10.260.40">
    <property type="entry name" value="lambda repressor-like DNA-binding domains"/>
    <property type="match status" value="1"/>
</dbReference>
<organism evidence="5 6">
    <name type="scientific">Thermatribacter velox</name>
    <dbReference type="NCBI Taxonomy" id="3039681"/>
    <lineage>
        <taxon>Bacteria</taxon>
        <taxon>Pseudomonadati</taxon>
        <taxon>Atribacterota</taxon>
        <taxon>Atribacteria</taxon>
        <taxon>Atribacterales</taxon>
        <taxon>Thermatribacteraceae</taxon>
        <taxon>Thermatribacter</taxon>
    </lineage>
</organism>
<dbReference type="RefSeq" id="WP_369018255.1">
    <property type="nucleotide sequence ID" value="NZ_CP121689.1"/>
</dbReference>
<accession>A0ABZ2YE40</accession>
<dbReference type="SUPFAM" id="SSF47413">
    <property type="entry name" value="lambda repressor-like DNA-binding domains"/>
    <property type="match status" value="1"/>
</dbReference>
<sequence length="311" mass="34823">MLNNRYDVSQETRKRILAIIEELGYAPNHLARSLRMGQTKTIGVVISDVSNPFFGSVISGIENILREEGYCVLLYNANEDAQREEEVFKVLLERRVDGVIITPVDESNFSALLSLLQKANIPCVFLARYAKNIPVSYVIADDLLGSFLATEHLLKKGHKRILYLGGPPFLTTSQERIQGYKKALEQYGLPSDENLIKPSRAKMEDGYKIVKEALFQKLEFTAIASFNDYLAFGALRALRENGLSVPRDVAVVGYDDVEFASISWVPLTTVRMPKYELGVEAAKILLSHIRGEAESIKKVVLKPKLIVRSST</sequence>
<keyword evidence="6" id="KW-1185">Reference proteome</keyword>
<dbReference type="SUPFAM" id="SSF53822">
    <property type="entry name" value="Periplasmic binding protein-like I"/>
    <property type="match status" value="1"/>
</dbReference>
<dbReference type="CDD" id="cd01392">
    <property type="entry name" value="HTH_LacI"/>
    <property type="match status" value="1"/>
</dbReference>
<evidence type="ECO:0000259" key="4">
    <source>
        <dbReference type="PROSITE" id="PS50932"/>
    </source>
</evidence>
<protein>
    <submittedName>
        <fullName evidence="5">LacI family DNA-binding transcriptional regulator</fullName>
    </submittedName>
</protein>
<evidence type="ECO:0000256" key="2">
    <source>
        <dbReference type="ARBA" id="ARBA00023125"/>
    </source>
</evidence>
<dbReference type="PANTHER" id="PTHR30146">
    <property type="entry name" value="LACI-RELATED TRANSCRIPTIONAL REPRESSOR"/>
    <property type="match status" value="1"/>
</dbReference>
<dbReference type="InterPro" id="IPR028082">
    <property type="entry name" value="Peripla_BP_I"/>
</dbReference>
<dbReference type="Proteomes" id="UP001461341">
    <property type="component" value="Chromosome"/>
</dbReference>
<dbReference type="InterPro" id="IPR001761">
    <property type="entry name" value="Peripla_BP/Lac1_sug-bd_dom"/>
</dbReference>
<evidence type="ECO:0000313" key="6">
    <source>
        <dbReference type="Proteomes" id="UP001461341"/>
    </source>
</evidence>
<dbReference type="GO" id="GO:0003677">
    <property type="term" value="F:DNA binding"/>
    <property type="evidence" value="ECO:0007669"/>
    <property type="project" value="UniProtKB-KW"/>
</dbReference>
<dbReference type="CDD" id="cd06267">
    <property type="entry name" value="PBP1_LacI_sugar_binding-like"/>
    <property type="match status" value="1"/>
</dbReference>
<dbReference type="InterPro" id="IPR000843">
    <property type="entry name" value="HTH_LacI"/>
</dbReference>
<dbReference type="InterPro" id="IPR010982">
    <property type="entry name" value="Lambda_DNA-bd_dom_sf"/>
</dbReference>
<dbReference type="Pfam" id="PF00532">
    <property type="entry name" value="Peripla_BP_1"/>
    <property type="match status" value="1"/>
</dbReference>
<dbReference type="PROSITE" id="PS50932">
    <property type="entry name" value="HTH_LACI_2"/>
    <property type="match status" value="1"/>
</dbReference>
<keyword evidence="1" id="KW-0805">Transcription regulation</keyword>